<feature type="compositionally biased region" description="Basic residues" evidence="1">
    <location>
        <begin position="119"/>
        <end position="132"/>
    </location>
</feature>
<feature type="compositionally biased region" description="Basic and acidic residues" evidence="1">
    <location>
        <begin position="453"/>
        <end position="462"/>
    </location>
</feature>
<feature type="region of interest" description="Disordered" evidence="1">
    <location>
        <begin position="429"/>
        <end position="478"/>
    </location>
</feature>
<organism evidence="2 3">
    <name type="scientific">[Myrmecia] bisecta</name>
    <dbReference type="NCBI Taxonomy" id="41462"/>
    <lineage>
        <taxon>Eukaryota</taxon>
        <taxon>Viridiplantae</taxon>
        <taxon>Chlorophyta</taxon>
        <taxon>core chlorophytes</taxon>
        <taxon>Trebouxiophyceae</taxon>
        <taxon>Trebouxiales</taxon>
        <taxon>Trebouxiaceae</taxon>
        <taxon>Myrmecia</taxon>
    </lineage>
</organism>
<dbReference type="AlphaFoldDB" id="A0AAW1R960"/>
<keyword evidence="3" id="KW-1185">Reference proteome</keyword>
<evidence type="ECO:0000256" key="1">
    <source>
        <dbReference type="SAM" id="MobiDB-lite"/>
    </source>
</evidence>
<dbReference type="Proteomes" id="UP001489004">
    <property type="component" value="Unassembled WGS sequence"/>
</dbReference>
<reference evidence="2 3" key="1">
    <citation type="journal article" date="2024" name="Nat. Commun.">
        <title>Phylogenomics reveals the evolutionary origins of lichenization in chlorophyte algae.</title>
        <authorList>
            <person name="Puginier C."/>
            <person name="Libourel C."/>
            <person name="Otte J."/>
            <person name="Skaloud P."/>
            <person name="Haon M."/>
            <person name="Grisel S."/>
            <person name="Petersen M."/>
            <person name="Berrin J.G."/>
            <person name="Delaux P.M."/>
            <person name="Dal Grande F."/>
            <person name="Keller J."/>
        </authorList>
    </citation>
    <scope>NUCLEOTIDE SEQUENCE [LARGE SCALE GENOMIC DNA]</scope>
    <source>
        <strain evidence="2 3">SAG 2043</strain>
    </source>
</reference>
<feature type="compositionally biased region" description="Basic and acidic residues" evidence="1">
    <location>
        <begin position="167"/>
        <end position="178"/>
    </location>
</feature>
<dbReference type="EMBL" id="JALJOR010000001">
    <property type="protein sequence ID" value="KAK9829956.1"/>
    <property type="molecule type" value="Genomic_DNA"/>
</dbReference>
<evidence type="ECO:0000313" key="2">
    <source>
        <dbReference type="EMBL" id="KAK9829956.1"/>
    </source>
</evidence>
<dbReference type="InterPro" id="IPR051291">
    <property type="entry name" value="CIMAP"/>
</dbReference>
<name>A0AAW1R960_9CHLO</name>
<dbReference type="InterPro" id="IPR010736">
    <property type="entry name" value="SHIPPO-rpt"/>
</dbReference>
<feature type="region of interest" description="Disordered" evidence="1">
    <location>
        <begin position="88"/>
        <end position="185"/>
    </location>
</feature>
<dbReference type="PANTHER" id="PTHR21580:SF60">
    <property type="entry name" value="SPERM-TAIL PG-RICH REPEAT-CONTAINING PROTEIN 2"/>
    <property type="match status" value="1"/>
</dbReference>
<evidence type="ECO:0008006" key="4">
    <source>
        <dbReference type="Google" id="ProtNLM"/>
    </source>
</evidence>
<sequence>MAFVHRAPRTSALLAATTPAEVGPGAYTQDTSGRLKLQSYAPFCSTADRKITAVASEADKLPGPGAYDSTSCSPGRFFRYSQETTSFASQAPRLATDKSTALATPGPGAYQSSGSWVSNKHRYTHNRPHHRAAAIDHGKTFPSVPSKDGSYGYEQTPDGQLLPQRPAEAHHTGDKRDSVGPGEYQPRYDVLYAKSAVSFGSGEVVRSTDRPSSTPGPGSYNTDRSTRTKARPSTTQLGTQGGVAALRRLRKEPPGGLDAQSVAVDRFITSQLQAQQPDLHEELEPYNTGVPGPGAYVLPDSFRREQVPPERQHFGSKAMRSFQAAAKGAVSDTPGPGSYSDTARTAGLFARRMASEPPAPFASTSARFDGSVASPAPGPGNYDLEATSLAAKARRAEGAASGAFGVGNRFGPPGERSTSRLDRVGPGAYTPPLCNTSPTGKAASASFRSHTTRFQDHLDKKRAQARQAAAAAAAAAEPPLVQPLDTEERIPGPGAYNLDKPWTAHHPRSKAFISSANRFSDDPDAAALPGPGSHDLLHDSAAGKVYTRSKAGFASGSRRFTGSASPTPGPGSHYRYASLLKPSFNVTLDGDTYV</sequence>
<protein>
    <recommendedName>
        <fullName evidence="4">Sperm-tail PG-rich repeat-containing protein 2</fullName>
    </recommendedName>
</protein>
<gene>
    <name evidence="2" type="ORF">WJX72_008862</name>
</gene>
<feature type="compositionally biased region" description="Polar residues" evidence="1">
    <location>
        <begin position="210"/>
        <end position="223"/>
    </location>
</feature>
<dbReference type="Pfam" id="PF07004">
    <property type="entry name" value="SHIPPO-rpt"/>
    <property type="match status" value="6"/>
</dbReference>
<proteinExistence type="predicted"/>
<comment type="caution">
    <text evidence="2">The sequence shown here is derived from an EMBL/GenBank/DDBJ whole genome shotgun (WGS) entry which is preliminary data.</text>
</comment>
<feature type="region of interest" description="Disordered" evidence="1">
    <location>
        <begin position="200"/>
        <end position="242"/>
    </location>
</feature>
<evidence type="ECO:0000313" key="3">
    <source>
        <dbReference type="Proteomes" id="UP001489004"/>
    </source>
</evidence>
<accession>A0AAW1R960</accession>
<dbReference type="PANTHER" id="PTHR21580">
    <property type="entry name" value="SHIPPO-1-RELATED"/>
    <property type="match status" value="1"/>
</dbReference>
<feature type="compositionally biased region" description="Low complexity" evidence="1">
    <location>
        <begin position="465"/>
        <end position="476"/>
    </location>
</feature>